<evidence type="ECO:0000313" key="2">
    <source>
        <dbReference type="EMBL" id="MBM9433903.1"/>
    </source>
</evidence>
<feature type="transmembrane region" description="Helical" evidence="1">
    <location>
        <begin position="70"/>
        <end position="91"/>
    </location>
</feature>
<accession>A0ABS2TIF7</accession>
<keyword evidence="3" id="KW-1185">Reference proteome</keyword>
<keyword evidence="1" id="KW-0812">Transmembrane</keyword>
<dbReference type="Pfam" id="PF12277">
    <property type="entry name" value="DUF3618"/>
    <property type="match status" value="1"/>
</dbReference>
<comment type="caution">
    <text evidence="2">The sequence shown here is derived from an EMBL/GenBank/DDBJ whole genome shotgun (WGS) entry which is preliminary data.</text>
</comment>
<dbReference type="EMBL" id="JAFFJS010000006">
    <property type="protein sequence ID" value="MBM9433903.1"/>
    <property type="molecule type" value="Genomic_DNA"/>
</dbReference>
<evidence type="ECO:0000256" key="1">
    <source>
        <dbReference type="SAM" id="Phobius"/>
    </source>
</evidence>
<keyword evidence="1" id="KW-0472">Membrane</keyword>
<dbReference type="InterPro" id="IPR022062">
    <property type="entry name" value="DUF3618"/>
</dbReference>
<proteinExistence type="predicted"/>
<sequence length="93" mass="9682">MSDAPKRSAADIEADLQRTRQELTEIVDELATRVDPKANAKAAADQAKVKANEFAAKAKAVPADASHGDAVAIGILVAAAATVLLASYLIIKR</sequence>
<gene>
    <name evidence="2" type="ORF">JVW63_09385</name>
</gene>
<dbReference type="RefSeq" id="WP_187997000.1">
    <property type="nucleotide sequence ID" value="NZ_JACEXG010000006.1"/>
</dbReference>
<evidence type="ECO:0000313" key="3">
    <source>
        <dbReference type="Proteomes" id="UP000705983"/>
    </source>
</evidence>
<protein>
    <submittedName>
        <fullName evidence="2">DUF3618 domain-containing protein</fullName>
    </submittedName>
</protein>
<name>A0ABS2TIF7_9ACTO</name>
<reference evidence="3" key="1">
    <citation type="submission" date="2021-02" db="EMBL/GenBank/DDBJ databases">
        <title>Leucobacter sp. CX169.</title>
        <authorList>
            <person name="Cheng Y."/>
        </authorList>
    </citation>
    <scope>NUCLEOTIDE SEQUENCE [LARGE SCALE GENOMIC DNA]</scope>
    <source>
        <strain evidence="3">JY899</strain>
    </source>
</reference>
<organism evidence="2 3">
    <name type="scientific">Flaviflexus equikiangi</name>
    <dbReference type="NCBI Taxonomy" id="2758573"/>
    <lineage>
        <taxon>Bacteria</taxon>
        <taxon>Bacillati</taxon>
        <taxon>Actinomycetota</taxon>
        <taxon>Actinomycetes</taxon>
        <taxon>Actinomycetales</taxon>
        <taxon>Actinomycetaceae</taxon>
        <taxon>Flaviflexus</taxon>
    </lineage>
</organism>
<dbReference type="Proteomes" id="UP000705983">
    <property type="component" value="Unassembled WGS sequence"/>
</dbReference>
<keyword evidence="1" id="KW-1133">Transmembrane helix</keyword>